<dbReference type="AlphaFoldDB" id="A0A1L9NM81"/>
<evidence type="ECO:0000256" key="1">
    <source>
        <dbReference type="ARBA" id="ARBA00004123"/>
    </source>
</evidence>
<dbReference type="EMBL" id="KV878176">
    <property type="protein sequence ID" value="OJI90284.1"/>
    <property type="molecule type" value="Genomic_DNA"/>
</dbReference>
<sequence length="1076" mass="121293">MAPIVELAGEANPLTPHNVLNALVLAASSTQQQVQSGTQQLQNWEKQEGYYTSLQDVFLDHSVPPEVRYLSIIQLKNGIDKYWRKTATKLTSSSAIKKEEKERIKTRALQAGVVEPAPLLALHNALMIAKIMRYEFPQDWPDAITSLIALLRSSTQPGANPLQLPRTLIILLQIIKELSTARLQRTRANLQSVSPEIFHLLGSIYVDKVNNWAINLEQGGFDEASLLEVIEQSLVSLKVIRRLVIAGYEHPNRDKDVCDFWVLTHAHFSRFLGFINGPATMSEQIHRAVEKHLLQLSKLHVEMAKDRPASFALLPDSIPLVQSYWTLVVKLGENYSQLGGDGEPEGKSLMEKTGLRALLLIRACSKMAFNPAQTFKYQTPQDKEEKKQSVELIKAQLFTHDFVVNVMELLVTQFFRFRKNDFQEWEEDPEEWERKEEDIAEAWEFSIRSCSEKLFLDLVIHFKELLIPRLLTVFYNFASPDNHDVLLKDSLYAAIGLSAASLEQHLDFNKFLETTLVPEVQIQEQGYNVLRRRIAIVLGQWVPVKSSELNRNAIYQIFQHLLSKQDPLNDLVVRITAGRQLKNVLDPFEFSPTEFLPYAPAILQDLMSLVQEVELSETKMGLLDTVRMAVVKMEDHIAPFSDQILSLLPPLWESSGEEHLMKQAILTLLSSLIHSLKQESVRYHSLILPLIQNSVEPGSVSIPLPLQSIPHPTHLTTTPQETLIYLLDEALDLWSAILMQTPAPASPEILSLIPALFPIFEAATDSVPQALQIAESYILLAPQEILSDRIRFPLLVSFETLLKLTTKQRLGVVPRLVELLLRGANTVDNGSETTYSIITRSLLDSSFLPALLEGLHSAHEASQTTGPNRKQTSVYGVVETDYFSVLARLALAYPKIFTSAVSAATNSPEETVLSWLLTEWFLHYDNIGSSTQKKLHALALTQLLTINGPDSQPPSYLLNNLQSYLTMWTDIVTELAEGADDGSGANTDDPRGGSDYLIYWNNAQTGAVDEHEPPENVRRREWDNEDVLHKVNIRDFIRERLHSLIVGCGGEQRFQEEWLLNVDREVVASFGALGLL</sequence>
<dbReference type="PANTHER" id="PTHR10997">
    <property type="entry name" value="IMPORTIN-7, 8, 11"/>
    <property type="match status" value="1"/>
</dbReference>
<dbReference type="STRING" id="767770.A0A1L9NM81"/>
<dbReference type="VEuPathDB" id="FungiDB:ASPTUDRAFT_25851"/>
<dbReference type="OrthoDB" id="361693at2759"/>
<evidence type="ECO:0000259" key="5">
    <source>
        <dbReference type="PROSITE" id="PS50166"/>
    </source>
</evidence>
<dbReference type="InterPro" id="IPR058669">
    <property type="entry name" value="TPR_IPO7/11-like"/>
</dbReference>
<dbReference type="PANTHER" id="PTHR10997:SF7">
    <property type="entry name" value="IMPORTIN-11"/>
    <property type="match status" value="1"/>
</dbReference>
<dbReference type="Gene3D" id="1.25.10.10">
    <property type="entry name" value="Leucine-rich Repeat Variant"/>
    <property type="match status" value="1"/>
</dbReference>
<gene>
    <name evidence="6" type="ORF">ASPTUDRAFT_25851</name>
</gene>
<dbReference type="InterPro" id="IPR001494">
    <property type="entry name" value="Importin-beta_N"/>
</dbReference>
<accession>A0A1L9NM81</accession>
<dbReference type="GO" id="GO:0005635">
    <property type="term" value="C:nuclear envelope"/>
    <property type="evidence" value="ECO:0007669"/>
    <property type="project" value="TreeGrafter"/>
</dbReference>
<dbReference type="GO" id="GO:0006606">
    <property type="term" value="P:protein import into nucleus"/>
    <property type="evidence" value="ECO:0007669"/>
    <property type="project" value="TreeGrafter"/>
</dbReference>
<organism evidence="6 7">
    <name type="scientific">Aspergillus tubingensis (strain CBS 134.48)</name>
    <dbReference type="NCBI Taxonomy" id="767770"/>
    <lineage>
        <taxon>Eukaryota</taxon>
        <taxon>Fungi</taxon>
        <taxon>Dikarya</taxon>
        <taxon>Ascomycota</taxon>
        <taxon>Pezizomycotina</taxon>
        <taxon>Eurotiomycetes</taxon>
        <taxon>Eurotiomycetidae</taxon>
        <taxon>Eurotiales</taxon>
        <taxon>Aspergillaceae</taxon>
        <taxon>Aspergillus</taxon>
        <taxon>Aspergillus subgen. Circumdati</taxon>
    </lineage>
</organism>
<evidence type="ECO:0000256" key="4">
    <source>
        <dbReference type="ARBA" id="ARBA00023242"/>
    </source>
</evidence>
<dbReference type="Pfam" id="PF03810">
    <property type="entry name" value="IBN_N"/>
    <property type="match status" value="1"/>
</dbReference>
<keyword evidence="4" id="KW-0539">Nucleus</keyword>
<comment type="similarity">
    <text evidence="2">Belongs to the importin beta family.</text>
</comment>
<evidence type="ECO:0000256" key="3">
    <source>
        <dbReference type="ARBA" id="ARBA00022448"/>
    </source>
</evidence>
<dbReference type="PROSITE" id="PS50166">
    <property type="entry name" value="IMPORTIN_B_NT"/>
    <property type="match status" value="1"/>
</dbReference>
<dbReference type="Proteomes" id="UP000184304">
    <property type="component" value="Unassembled WGS sequence"/>
</dbReference>
<keyword evidence="7" id="KW-1185">Reference proteome</keyword>
<name>A0A1L9NM81_ASPTC</name>
<feature type="domain" description="Importin N-terminal" evidence="5">
    <location>
        <begin position="37"/>
        <end position="114"/>
    </location>
</feature>
<dbReference type="GO" id="GO:0031267">
    <property type="term" value="F:small GTPase binding"/>
    <property type="evidence" value="ECO:0007669"/>
    <property type="project" value="InterPro"/>
</dbReference>
<evidence type="ECO:0000313" key="7">
    <source>
        <dbReference type="Proteomes" id="UP000184304"/>
    </source>
</evidence>
<dbReference type="InterPro" id="IPR016024">
    <property type="entry name" value="ARM-type_fold"/>
</dbReference>
<dbReference type="SMART" id="SM00913">
    <property type="entry name" value="IBN_N"/>
    <property type="match status" value="1"/>
</dbReference>
<dbReference type="FunFam" id="1.25.10.10:FF:000362">
    <property type="entry name" value="Importin 11, putative"/>
    <property type="match status" value="1"/>
</dbReference>
<dbReference type="SUPFAM" id="SSF48371">
    <property type="entry name" value="ARM repeat"/>
    <property type="match status" value="1"/>
</dbReference>
<dbReference type="GO" id="GO:0005829">
    <property type="term" value="C:cytosol"/>
    <property type="evidence" value="ECO:0007669"/>
    <property type="project" value="TreeGrafter"/>
</dbReference>
<dbReference type="InterPro" id="IPR011989">
    <property type="entry name" value="ARM-like"/>
</dbReference>
<dbReference type="Pfam" id="PF25758">
    <property type="entry name" value="TPR_IPO11"/>
    <property type="match status" value="2"/>
</dbReference>
<comment type="subcellular location">
    <subcellularLocation>
        <location evidence="1">Nucleus</location>
    </subcellularLocation>
</comment>
<reference evidence="7" key="1">
    <citation type="journal article" date="2017" name="Genome Biol.">
        <title>Comparative genomics reveals high biological diversity and specific adaptations in the industrially and medically important fungal genus Aspergillus.</title>
        <authorList>
            <person name="de Vries R.P."/>
            <person name="Riley R."/>
            <person name="Wiebenga A."/>
            <person name="Aguilar-Osorio G."/>
            <person name="Amillis S."/>
            <person name="Uchima C.A."/>
            <person name="Anderluh G."/>
            <person name="Asadollahi M."/>
            <person name="Askin M."/>
            <person name="Barry K."/>
            <person name="Battaglia E."/>
            <person name="Bayram O."/>
            <person name="Benocci T."/>
            <person name="Braus-Stromeyer S.A."/>
            <person name="Caldana C."/>
            <person name="Canovas D."/>
            <person name="Cerqueira G.C."/>
            <person name="Chen F."/>
            <person name="Chen W."/>
            <person name="Choi C."/>
            <person name="Clum A."/>
            <person name="Dos Santos R.A."/>
            <person name="Damasio A.R."/>
            <person name="Diallinas G."/>
            <person name="Emri T."/>
            <person name="Fekete E."/>
            <person name="Flipphi M."/>
            <person name="Freyberg S."/>
            <person name="Gallo A."/>
            <person name="Gournas C."/>
            <person name="Habgood R."/>
            <person name="Hainaut M."/>
            <person name="Harispe M.L."/>
            <person name="Henrissat B."/>
            <person name="Hilden K.S."/>
            <person name="Hope R."/>
            <person name="Hossain A."/>
            <person name="Karabika E."/>
            <person name="Karaffa L."/>
            <person name="Karanyi Z."/>
            <person name="Krasevec N."/>
            <person name="Kuo A."/>
            <person name="Kusch H."/>
            <person name="LaButti K."/>
            <person name="Lagendijk E.L."/>
            <person name="Lapidus A."/>
            <person name="Levasseur A."/>
            <person name="Lindquist E."/>
            <person name="Lipzen A."/>
            <person name="Logrieco A.F."/>
            <person name="MacCabe A."/>
            <person name="Maekelae M.R."/>
            <person name="Malavazi I."/>
            <person name="Melin P."/>
            <person name="Meyer V."/>
            <person name="Mielnichuk N."/>
            <person name="Miskei M."/>
            <person name="Molnar A.P."/>
            <person name="Mule G."/>
            <person name="Ngan C.Y."/>
            <person name="Orejas M."/>
            <person name="Orosz E."/>
            <person name="Ouedraogo J.P."/>
            <person name="Overkamp K.M."/>
            <person name="Park H.-S."/>
            <person name="Perrone G."/>
            <person name="Piumi F."/>
            <person name="Punt P.J."/>
            <person name="Ram A.F."/>
            <person name="Ramon A."/>
            <person name="Rauscher S."/>
            <person name="Record E."/>
            <person name="Riano-Pachon D.M."/>
            <person name="Robert V."/>
            <person name="Roehrig J."/>
            <person name="Ruller R."/>
            <person name="Salamov A."/>
            <person name="Salih N.S."/>
            <person name="Samson R.A."/>
            <person name="Sandor E."/>
            <person name="Sanguinetti M."/>
            <person name="Schuetze T."/>
            <person name="Sepcic K."/>
            <person name="Shelest E."/>
            <person name="Sherlock G."/>
            <person name="Sophianopoulou V."/>
            <person name="Squina F.M."/>
            <person name="Sun H."/>
            <person name="Susca A."/>
            <person name="Todd R.B."/>
            <person name="Tsang A."/>
            <person name="Unkles S.E."/>
            <person name="van de Wiele N."/>
            <person name="van Rossen-Uffink D."/>
            <person name="Oliveira J.V."/>
            <person name="Vesth T.C."/>
            <person name="Visser J."/>
            <person name="Yu J.-H."/>
            <person name="Zhou M."/>
            <person name="Andersen M.R."/>
            <person name="Archer D.B."/>
            <person name="Baker S.E."/>
            <person name="Benoit I."/>
            <person name="Brakhage A.A."/>
            <person name="Braus G.H."/>
            <person name="Fischer R."/>
            <person name="Frisvad J.C."/>
            <person name="Goldman G.H."/>
            <person name="Houbraken J."/>
            <person name="Oakley B."/>
            <person name="Pocsi I."/>
            <person name="Scazzocchio C."/>
            <person name="Seiboth B."/>
            <person name="vanKuyk P.A."/>
            <person name="Wortman J."/>
            <person name="Dyer P.S."/>
            <person name="Grigoriev I.V."/>
        </authorList>
    </citation>
    <scope>NUCLEOTIDE SEQUENCE [LARGE SCALE GENOMIC DNA]</scope>
    <source>
        <strain evidence="7">CBS 134.48</strain>
    </source>
</reference>
<dbReference type="OMA" id="SFHYVFH"/>
<evidence type="ECO:0000313" key="6">
    <source>
        <dbReference type="EMBL" id="OJI90284.1"/>
    </source>
</evidence>
<keyword evidence="3" id="KW-0813">Transport</keyword>
<proteinExistence type="inferred from homology"/>
<evidence type="ECO:0000256" key="2">
    <source>
        <dbReference type="ARBA" id="ARBA00007991"/>
    </source>
</evidence>
<protein>
    <recommendedName>
        <fullName evidence="5">Importin N-terminal domain-containing protein</fullName>
    </recommendedName>
</protein>